<comment type="caution">
    <text evidence="2">The sequence shown here is derived from an EMBL/GenBank/DDBJ whole genome shotgun (WGS) entry which is preliminary data.</text>
</comment>
<reference evidence="2 3" key="1">
    <citation type="submission" date="2014-09" db="EMBL/GenBank/DDBJ databases">
        <authorList>
            <person name="McGinnis J.M."/>
            <person name="Wolfgang W.J."/>
        </authorList>
    </citation>
    <scope>NUCLEOTIDE SEQUENCE [LARGE SCALE GENOMIC DNA]</scope>
    <source>
        <strain evidence="2 3">HAMBI 3106</strain>
    </source>
</reference>
<feature type="region of interest" description="Disordered" evidence="1">
    <location>
        <begin position="1"/>
        <end position="20"/>
    </location>
</feature>
<feature type="compositionally biased region" description="Polar residues" evidence="1">
    <location>
        <begin position="1"/>
        <end position="17"/>
    </location>
</feature>
<dbReference type="Proteomes" id="UP000029917">
    <property type="component" value="Unassembled WGS sequence"/>
</dbReference>
<evidence type="ECO:0000313" key="2">
    <source>
        <dbReference type="EMBL" id="KGJ07828.1"/>
    </source>
</evidence>
<keyword evidence="3" id="KW-1185">Reference proteome</keyword>
<proteinExistence type="predicted"/>
<name>A0A099FC65_9RHOB</name>
<evidence type="ECO:0000256" key="1">
    <source>
        <dbReference type="SAM" id="MobiDB-lite"/>
    </source>
</evidence>
<sequence>MLNQTTPGIGHNRSPSSDGAGFRAHCWRVARAELLGPRLPIEVVRSQVARARALGLDYKTYAGVRATTGRDLVAFLYSSNALGVFRDGRAPAAPVVARIAASAARPHLAASPGLDPAALGAVIAAQSAIALPAFGASWGAMRDGMKRWLRAQGLPGDAVLMIGETDHEREIMAAAGLAGFLAGQTYFNGQTHAV</sequence>
<dbReference type="RefSeq" id="WP_036718415.1">
    <property type="nucleotide sequence ID" value="NZ_CALUAY010000049.1"/>
</dbReference>
<accession>A0A099FC65</accession>
<dbReference type="AlphaFoldDB" id="A0A099FC65"/>
<protein>
    <submittedName>
        <fullName evidence="2">Uncharacterized protein</fullName>
    </submittedName>
</protein>
<evidence type="ECO:0000313" key="3">
    <source>
        <dbReference type="Proteomes" id="UP000029917"/>
    </source>
</evidence>
<dbReference type="STRING" id="690417.IC63_07245"/>
<gene>
    <name evidence="2" type="ORF">IC63_07245</name>
</gene>
<dbReference type="OrthoDB" id="7644647at2"/>
<organism evidence="2 3">
    <name type="scientific">Paracoccus sphaerophysae</name>
    <dbReference type="NCBI Taxonomy" id="690417"/>
    <lineage>
        <taxon>Bacteria</taxon>
        <taxon>Pseudomonadati</taxon>
        <taxon>Pseudomonadota</taxon>
        <taxon>Alphaproteobacteria</taxon>
        <taxon>Rhodobacterales</taxon>
        <taxon>Paracoccaceae</taxon>
        <taxon>Paracoccus</taxon>
    </lineage>
</organism>
<reference evidence="2 3" key="2">
    <citation type="submission" date="2014-10" db="EMBL/GenBank/DDBJ databases">
        <title>Paracoccus sanguinis sp. nov., isolated from clinical specimens of New York State patients.</title>
        <authorList>
            <person name="Mingle L.A."/>
            <person name="Cole J.A."/>
            <person name="Lapierre P."/>
            <person name="Musser K.A."/>
        </authorList>
    </citation>
    <scope>NUCLEOTIDE SEQUENCE [LARGE SCALE GENOMIC DNA]</scope>
    <source>
        <strain evidence="2 3">HAMBI 3106</strain>
    </source>
</reference>
<dbReference type="EMBL" id="JRKS01000016">
    <property type="protein sequence ID" value="KGJ07828.1"/>
    <property type="molecule type" value="Genomic_DNA"/>
</dbReference>